<evidence type="ECO:0000256" key="2">
    <source>
        <dbReference type="ARBA" id="ARBA00008148"/>
    </source>
</evidence>
<feature type="transmembrane region" description="Helical" evidence="9">
    <location>
        <begin position="392"/>
        <end position="414"/>
    </location>
</feature>
<accession>A0A8S4MX94</accession>
<feature type="transmembrane region" description="Helical" evidence="9">
    <location>
        <begin position="278"/>
        <end position="295"/>
    </location>
</feature>
<evidence type="ECO:0000256" key="9">
    <source>
        <dbReference type="SAM" id="Phobius"/>
    </source>
</evidence>
<dbReference type="InterPro" id="IPR009551">
    <property type="entry name" value="Wntless"/>
</dbReference>
<name>A0A8S4MX94_OWEFU</name>
<evidence type="ECO:0000259" key="11">
    <source>
        <dbReference type="Pfam" id="PF21883"/>
    </source>
</evidence>
<dbReference type="InterPro" id="IPR053936">
    <property type="entry name" value="WLS_GOLD"/>
</dbReference>
<protein>
    <recommendedName>
        <fullName evidence="14">Protein wntless</fullName>
    </recommendedName>
</protein>
<comment type="caution">
    <text evidence="12">The sequence shown here is derived from an EMBL/GenBank/DDBJ whole genome shotgun (WGS) entry which is preliminary data.</text>
</comment>
<feature type="transmembrane region" description="Helical" evidence="9">
    <location>
        <begin position="352"/>
        <end position="372"/>
    </location>
</feature>
<evidence type="ECO:0008006" key="14">
    <source>
        <dbReference type="Google" id="ProtNLM"/>
    </source>
</evidence>
<evidence type="ECO:0000259" key="10">
    <source>
        <dbReference type="Pfam" id="PF06664"/>
    </source>
</evidence>
<dbReference type="GO" id="GO:0061355">
    <property type="term" value="P:Wnt protein secretion"/>
    <property type="evidence" value="ECO:0007669"/>
    <property type="project" value="TreeGrafter"/>
</dbReference>
<dbReference type="GO" id="GO:0000139">
    <property type="term" value="C:Golgi membrane"/>
    <property type="evidence" value="ECO:0007669"/>
    <property type="project" value="UniProtKB-SubCell"/>
</dbReference>
<evidence type="ECO:0000256" key="5">
    <source>
        <dbReference type="ARBA" id="ARBA00022692"/>
    </source>
</evidence>
<gene>
    <name evidence="12" type="ORF">OFUS_LOCUS826</name>
</gene>
<evidence type="ECO:0000256" key="4">
    <source>
        <dbReference type="ARBA" id="ARBA00022687"/>
    </source>
</evidence>
<proteinExistence type="inferred from homology"/>
<dbReference type="InterPro" id="IPR047843">
    <property type="entry name" value="WLS-like_TM"/>
</dbReference>
<comment type="subcellular location">
    <subcellularLocation>
        <location evidence="1">Golgi apparatus membrane</location>
        <topology evidence="1">Multi-pass membrane protein</topology>
    </subcellularLocation>
</comment>
<feature type="transmembrane region" description="Helical" evidence="9">
    <location>
        <begin position="485"/>
        <end position="506"/>
    </location>
</feature>
<keyword evidence="4" id="KW-0879">Wnt signaling pathway</keyword>
<keyword evidence="3" id="KW-0217">Developmental protein</keyword>
<feature type="transmembrane region" description="Helical" evidence="9">
    <location>
        <begin position="14"/>
        <end position="36"/>
    </location>
</feature>
<keyword evidence="5 9" id="KW-0812">Transmembrane</keyword>
<dbReference type="GO" id="GO:0006886">
    <property type="term" value="P:intracellular protein transport"/>
    <property type="evidence" value="ECO:0007669"/>
    <property type="project" value="TreeGrafter"/>
</dbReference>
<evidence type="ECO:0000313" key="13">
    <source>
        <dbReference type="Proteomes" id="UP000749559"/>
    </source>
</evidence>
<evidence type="ECO:0000256" key="1">
    <source>
        <dbReference type="ARBA" id="ARBA00004653"/>
    </source>
</evidence>
<keyword evidence="13" id="KW-1185">Reference proteome</keyword>
<evidence type="ECO:0000256" key="6">
    <source>
        <dbReference type="ARBA" id="ARBA00022989"/>
    </source>
</evidence>
<dbReference type="Pfam" id="PF06664">
    <property type="entry name" value="WLS-like_TM"/>
    <property type="match status" value="1"/>
</dbReference>
<evidence type="ECO:0000256" key="8">
    <source>
        <dbReference type="ARBA" id="ARBA00023136"/>
    </source>
</evidence>
<evidence type="ECO:0000256" key="3">
    <source>
        <dbReference type="ARBA" id="ARBA00022473"/>
    </source>
</evidence>
<dbReference type="Proteomes" id="UP000749559">
    <property type="component" value="Unassembled WGS sequence"/>
</dbReference>
<keyword evidence="8 9" id="KW-0472">Membrane</keyword>
<keyword evidence="7" id="KW-0333">Golgi apparatus</keyword>
<feature type="transmembrane region" description="Helical" evidence="9">
    <location>
        <begin position="445"/>
        <end position="465"/>
    </location>
</feature>
<dbReference type="PANTHER" id="PTHR13449:SF2">
    <property type="entry name" value="PROTEIN WNTLESS HOMOLOG"/>
    <property type="match status" value="1"/>
</dbReference>
<evidence type="ECO:0000313" key="12">
    <source>
        <dbReference type="EMBL" id="CAH1773193.1"/>
    </source>
</evidence>
<dbReference type="PANTHER" id="PTHR13449">
    <property type="entry name" value="INTEGRAL MEMBRANE PROTEIN GPR177"/>
    <property type="match status" value="1"/>
</dbReference>
<dbReference type="Pfam" id="PF21883">
    <property type="entry name" value="WLS_GOLD"/>
    <property type="match status" value="1"/>
</dbReference>
<dbReference type="EMBL" id="CAIIXF020000001">
    <property type="protein sequence ID" value="CAH1773193.1"/>
    <property type="molecule type" value="Genomic_DNA"/>
</dbReference>
<dbReference type="GO" id="GO:0016055">
    <property type="term" value="P:Wnt signaling pathway"/>
    <property type="evidence" value="ECO:0007669"/>
    <property type="project" value="UniProtKB-KW"/>
</dbReference>
<sequence>MGGVILENLSNRKLIGLGVLLGLLLLTFFLVGGLVAPTPSNVSNVLGTICKEKSRTKSAAWYKKTWYTPRGPGKCESANTLDELGPDVHNNQVVFAFMIPLPRDGHNLQMSSWFQHITSVLDINIEYQEGNEIKENAMVSLELKLGGRNKDTEPWTLIAAAEEIRTLDCSIEQSLKTHGQQYNCSVLPLFELGSCHYSFYLLNLRLPTFDYDEITEEHVEGKNTGIGKVVDIWTVFINQNGGFTKVWFSMKTLMFPTVLMVLCWFWRRIMMLERKPNLLEKALLCLGIALTQLNLPIEWFTLWFDFPFMLLLSDIRQGVFYSFLMCFWIIFSGEHMMDQVERSRLVQYWKHLSAVLFGCICLFVFEMCERGVQLTNPFYSIWSTDAGSKLALGFVVLAGIAACTYFIFLCYMIFKVFRNIGAKKNSLPQMSAIRRKYYMGLIYRFKFLMLSTLICAAMTVIFFIISQVSESQWKWGEENSLEYTSAFLCGVYGMWNLYVIALLVLYAPSHKYVSAADEDDSLDEQIEFTQIASESSALASFARKAAAD</sequence>
<feature type="transmembrane region" description="Helical" evidence="9">
    <location>
        <begin position="246"/>
        <end position="266"/>
    </location>
</feature>
<feature type="domain" description="Wntless-like transmembrane" evidence="10">
    <location>
        <begin position="240"/>
        <end position="510"/>
    </location>
</feature>
<dbReference type="GO" id="GO:0017147">
    <property type="term" value="F:Wnt-protein binding"/>
    <property type="evidence" value="ECO:0007669"/>
    <property type="project" value="InterPro"/>
</dbReference>
<comment type="similarity">
    <text evidence="2">Belongs to the wntless family.</text>
</comment>
<organism evidence="12 13">
    <name type="scientific">Owenia fusiformis</name>
    <name type="common">Polychaete worm</name>
    <dbReference type="NCBI Taxonomy" id="6347"/>
    <lineage>
        <taxon>Eukaryota</taxon>
        <taxon>Metazoa</taxon>
        <taxon>Spiralia</taxon>
        <taxon>Lophotrochozoa</taxon>
        <taxon>Annelida</taxon>
        <taxon>Polychaeta</taxon>
        <taxon>Sedentaria</taxon>
        <taxon>Canalipalpata</taxon>
        <taxon>Sabellida</taxon>
        <taxon>Oweniida</taxon>
        <taxon>Oweniidae</taxon>
        <taxon>Owenia</taxon>
    </lineage>
</organism>
<keyword evidence="6 9" id="KW-1133">Transmembrane helix</keyword>
<dbReference type="AlphaFoldDB" id="A0A8S4MX94"/>
<feature type="domain" description="Wntless GOLD" evidence="11">
    <location>
        <begin position="58"/>
        <end position="239"/>
    </location>
</feature>
<feature type="transmembrane region" description="Helical" evidence="9">
    <location>
        <begin position="315"/>
        <end position="331"/>
    </location>
</feature>
<reference evidence="12" key="1">
    <citation type="submission" date="2022-03" db="EMBL/GenBank/DDBJ databases">
        <authorList>
            <person name="Martin C."/>
        </authorList>
    </citation>
    <scope>NUCLEOTIDE SEQUENCE</scope>
</reference>
<evidence type="ECO:0000256" key="7">
    <source>
        <dbReference type="ARBA" id="ARBA00023034"/>
    </source>
</evidence>
<dbReference type="OrthoDB" id="5804250at2759"/>